<reference evidence="2 3" key="1">
    <citation type="submission" date="2024-02" db="EMBL/GenBank/DDBJ databases">
        <authorList>
            <person name="Chen Y."/>
            <person name="Shah S."/>
            <person name="Dougan E. K."/>
            <person name="Thang M."/>
            <person name="Chan C."/>
        </authorList>
    </citation>
    <scope>NUCLEOTIDE SEQUENCE [LARGE SCALE GENOMIC DNA]</scope>
</reference>
<proteinExistence type="predicted"/>
<comment type="caution">
    <text evidence="2">The sequence shown here is derived from an EMBL/GenBank/DDBJ whole genome shotgun (WGS) entry which is preliminary data.</text>
</comment>
<keyword evidence="3" id="KW-1185">Reference proteome</keyword>
<protein>
    <submittedName>
        <fullName evidence="2">Uncharacterized protein</fullName>
    </submittedName>
</protein>
<evidence type="ECO:0000256" key="1">
    <source>
        <dbReference type="SAM" id="MobiDB-lite"/>
    </source>
</evidence>
<evidence type="ECO:0000313" key="3">
    <source>
        <dbReference type="Proteomes" id="UP001642484"/>
    </source>
</evidence>
<feature type="region of interest" description="Disordered" evidence="1">
    <location>
        <begin position="582"/>
        <end position="607"/>
    </location>
</feature>
<dbReference type="InterPro" id="IPR037017">
    <property type="entry name" value="Anthrax_toxin_edema_cen_sf"/>
</dbReference>
<dbReference type="Proteomes" id="UP001642484">
    <property type="component" value="Unassembled WGS sequence"/>
</dbReference>
<sequence length="607" mass="69040">MGNAESCESCCSSDLAQLKRDADWNGRRPERYPAAVTDLFETPAHSPRDPRFQLADFLESGDDRGPAGCLRQRNLHVNENRTHWFAVFRPTSVDAIQKMMNGDGTGKGLNIKGKSAKTGRLSGFVPVLQISQNEHKKQLCTSPKSARVRIYMASEESCHSLQLRMQKVLDEMVRLAAAAQALLEAHKAGSIDLSEEQMEEAYTQLGLEVEDPTINLLQQYEPEANGLEIPERLFREVYVQRADISRSADWQTGRPSEPAFMDMNLHTLRDSNAQPRAVIWQQDMEDCLNPSSLLMAYEEEKVKPVVSDFDAFMLGCKGPMNFQPLPQEQVEIMKWSLGQILEVLERPGSSGWMSRWLEILKRESDKGFHPEMPRFGFGDPTSYEIVGEFVTAMGLLGAVRHGAECFNFYFPQDLDDEFLVISGTFGAEPWRYMKEPELREFLMDSISQGYSFPLNPKWIICDAGWRDVFQQLRAGEGSQKHLASWFPPDSGLMDTIDELCQKFPEGFTKPTGVLEMDIDLAEFQLKRYETLQRAKRKLRACLRWRKINEEKVEKQGEKKAVKDVEEQLTRIEEGEAEDVAELPAAQKIEEPKKPSKRKKSCLGCCSK</sequence>
<accession>A0ABP0MN14</accession>
<organism evidence="2 3">
    <name type="scientific">Durusdinium trenchii</name>
    <dbReference type="NCBI Taxonomy" id="1381693"/>
    <lineage>
        <taxon>Eukaryota</taxon>
        <taxon>Sar</taxon>
        <taxon>Alveolata</taxon>
        <taxon>Dinophyceae</taxon>
        <taxon>Suessiales</taxon>
        <taxon>Symbiodiniaceae</taxon>
        <taxon>Durusdinium</taxon>
    </lineage>
</organism>
<dbReference type="EMBL" id="CAXAMN010018680">
    <property type="protein sequence ID" value="CAK9052875.1"/>
    <property type="molecule type" value="Genomic_DNA"/>
</dbReference>
<dbReference type="Gene3D" id="3.90.1760.10">
    <property type="entry name" value="Anthrax toxin, edema factor, central domain"/>
    <property type="match status" value="1"/>
</dbReference>
<gene>
    <name evidence="2" type="ORF">CCMP2556_LOCUS26638</name>
</gene>
<name>A0ABP0MN14_9DINO</name>
<evidence type="ECO:0000313" key="2">
    <source>
        <dbReference type="EMBL" id="CAK9052875.1"/>
    </source>
</evidence>